<feature type="transmembrane region" description="Helical" evidence="1">
    <location>
        <begin position="91"/>
        <end position="110"/>
    </location>
</feature>
<keyword evidence="1" id="KW-0812">Transmembrane</keyword>
<protein>
    <submittedName>
        <fullName evidence="2">Uncharacterized protein</fullName>
    </submittedName>
</protein>
<organism evidence="2">
    <name type="scientific">Halalkalibacterium halodurans</name>
    <name type="common">Bacillus halodurans</name>
    <dbReference type="NCBI Taxonomy" id="86665"/>
    <lineage>
        <taxon>Bacteria</taxon>
        <taxon>Bacillati</taxon>
        <taxon>Bacillota</taxon>
        <taxon>Bacilli</taxon>
        <taxon>Bacillales</taxon>
        <taxon>Bacillaceae</taxon>
        <taxon>Halalkalibacterium (ex Joshi et al. 2022)</taxon>
    </lineage>
</organism>
<sequence length="151" mass="17118">MSRNAFERMALKGLAAFGSLLVFATVTTLGLAVIDLIRGSYDTDFLIDTFLYLAFSVLSLWVLFTIIVSIIADGIVAFLLKKGRINEDLSFRVSLFLHYGLLLVGFIYLFLNEWGVSQLVTFAAFTVAVIVYCYWSPTIFYQRRQQKNSDQ</sequence>
<reference evidence="2" key="1">
    <citation type="submission" date="2015-08" db="EMBL/GenBank/DDBJ databases">
        <title>Complete DNA Sequence of Pseudomonas syringae pv. actinidiae, the Causal Agent of Kiwifruit Canker Disease.</title>
        <authorList>
            <person name="Rikkerink E.H.A."/>
            <person name="Fineran P.C."/>
        </authorList>
    </citation>
    <scope>NUCLEOTIDE SEQUENCE</scope>
    <source>
        <strain evidence="2">DSM 13666</strain>
    </source>
</reference>
<dbReference type="PATRIC" id="fig|136160.3.peg.326"/>
<feature type="transmembrane region" description="Helical" evidence="1">
    <location>
        <begin position="51"/>
        <end position="79"/>
    </location>
</feature>
<comment type="caution">
    <text evidence="2">The sequence shown here is derived from an EMBL/GenBank/DDBJ whole genome shotgun (WGS) entry which is preliminary data.</text>
</comment>
<evidence type="ECO:0000256" key="1">
    <source>
        <dbReference type="SAM" id="Phobius"/>
    </source>
</evidence>
<name>A0A0M0KFF0_ALKHA</name>
<keyword evidence="1" id="KW-1133">Transmembrane helix</keyword>
<feature type="transmembrane region" description="Helical" evidence="1">
    <location>
        <begin position="116"/>
        <end position="135"/>
    </location>
</feature>
<proteinExistence type="predicted"/>
<accession>A0A0M0KFF0</accession>
<keyword evidence="1" id="KW-0472">Membrane</keyword>
<gene>
    <name evidence="2" type="ORF">AMD02_00710</name>
</gene>
<dbReference type="RefSeq" id="WP_010899980.1">
    <property type="nucleotide sequence ID" value="NZ_CP040441.1"/>
</dbReference>
<evidence type="ECO:0000313" key="2">
    <source>
        <dbReference type="EMBL" id="KOO37524.1"/>
    </source>
</evidence>
<dbReference type="GeneID" id="87599401"/>
<dbReference type="AlphaFoldDB" id="A0A0M0KFF0"/>
<dbReference type="EMBL" id="LILD01000001">
    <property type="protein sequence ID" value="KOO37524.1"/>
    <property type="molecule type" value="Genomic_DNA"/>
</dbReference>